<dbReference type="RefSeq" id="WP_199919872.1">
    <property type="nucleotide sequence ID" value="NZ_CP020921.1"/>
</dbReference>
<dbReference type="CDD" id="cd01734">
    <property type="entry name" value="YlxS_C"/>
    <property type="match status" value="1"/>
</dbReference>
<accession>A0A2R4VZP1</accession>
<name>A0A2R4VZP1_THEAF</name>
<evidence type="ECO:0000313" key="7">
    <source>
        <dbReference type="Proteomes" id="UP000244792"/>
    </source>
</evidence>
<dbReference type="InterPro" id="IPR003728">
    <property type="entry name" value="Ribosome_maturation_RimP"/>
</dbReference>
<comment type="function">
    <text evidence="3">Required for maturation of 30S ribosomal subunits.</text>
</comment>
<feature type="domain" description="Ribosome maturation factor RimP N-terminal" evidence="4">
    <location>
        <begin position="13"/>
        <end position="86"/>
    </location>
</feature>
<protein>
    <recommendedName>
        <fullName evidence="3">Ribosome maturation factor RimP</fullName>
    </recommendedName>
</protein>
<dbReference type="InterPro" id="IPR036847">
    <property type="entry name" value="RimP_C_sf"/>
</dbReference>
<dbReference type="GO" id="GO:0005829">
    <property type="term" value="C:cytosol"/>
    <property type="evidence" value="ECO:0007669"/>
    <property type="project" value="TreeGrafter"/>
</dbReference>
<feature type="domain" description="Ribosome maturation factor RimP C-terminal" evidence="5">
    <location>
        <begin position="89"/>
        <end position="154"/>
    </location>
</feature>
<dbReference type="Pfam" id="PF17384">
    <property type="entry name" value="DUF150_C"/>
    <property type="match status" value="1"/>
</dbReference>
<dbReference type="SUPFAM" id="SSF74942">
    <property type="entry name" value="YhbC-like, C-terminal domain"/>
    <property type="match status" value="1"/>
</dbReference>
<dbReference type="HAMAP" id="MF_01077">
    <property type="entry name" value="RimP"/>
    <property type="match status" value="1"/>
</dbReference>
<dbReference type="Pfam" id="PF02576">
    <property type="entry name" value="RimP_N"/>
    <property type="match status" value="1"/>
</dbReference>
<keyword evidence="2 3" id="KW-0690">Ribosome biogenesis</keyword>
<evidence type="ECO:0000313" key="6">
    <source>
        <dbReference type="EMBL" id="AWB09946.1"/>
    </source>
</evidence>
<reference evidence="6 7" key="1">
    <citation type="submission" date="2017-04" db="EMBL/GenBank/DDBJ databases">
        <title>Genomic insights into metabolism of Thermodesulfobium acidiphilum.</title>
        <authorList>
            <person name="Toshchakov S.V."/>
            <person name="Frolov E.N."/>
            <person name="Kublanov I.V."/>
            <person name="Samarov N.I."/>
            <person name="Novikov A."/>
            <person name="Lebedinsky A.V."/>
            <person name="Bonch-Osmolovskaya E.A."/>
            <person name="Chernyh N.A."/>
        </authorList>
    </citation>
    <scope>NUCLEOTIDE SEQUENCE [LARGE SCALE GENOMIC DNA]</scope>
    <source>
        <strain evidence="6 7">3127-1</strain>
    </source>
</reference>
<dbReference type="Gene3D" id="3.30.300.70">
    <property type="entry name" value="RimP-like superfamily, N-terminal"/>
    <property type="match status" value="1"/>
</dbReference>
<dbReference type="InterPro" id="IPR028998">
    <property type="entry name" value="RimP_C"/>
</dbReference>
<proteinExistence type="inferred from homology"/>
<comment type="subcellular location">
    <subcellularLocation>
        <location evidence="3">Cytoplasm</location>
    </subcellularLocation>
</comment>
<dbReference type="AlphaFoldDB" id="A0A2R4VZP1"/>
<dbReference type="PANTHER" id="PTHR33867">
    <property type="entry name" value="RIBOSOME MATURATION FACTOR RIMP"/>
    <property type="match status" value="1"/>
</dbReference>
<comment type="similarity">
    <text evidence="3">Belongs to the RimP family.</text>
</comment>
<dbReference type="Proteomes" id="UP000244792">
    <property type="component" value="Chromosome"/>
</dbReference>
<dbReference type="InterPro" id="IPR035956">
    <property type="entry name" value="RimP_N_sf"/>
</dbReference>
<dbReference type="GO" id="GO:0006412">
    <property type="term" value="P:translation"/>
    <property type="evidence" value="ECO:0007669"/>
    <property type="project" value="TreeGrafter"/>
</dbReference>
<dbReference type="SUPFAM" id="SSF75420">
    <property type="entry name" value="YhbC-like, N-terminal domain"/>
    <property type="match status" value="1"/>
</dbReference>
<keyword evidence="7" id="KW-1185">Reference proteome</keyword>
<gene>
    <name evidence="3" type="primary">rimP</name>
    <name evidence="6" type="ORF">TDSAC_0572</name>
</gene>
<evidence type="ECO:0000259" key="5">
    <source>
        <dbReference type="Pfam" id="PF17384"/>
    </source>
</evidence>
<dbReference type="EMBL" id="CP020921">
    <property type="protein sequence ID" value="AWB09946.1"/>
    <property type="molecule type" value="Genomic_DNA"/>
</dbReference>
<organism evidence="6 7">
    <name type="scientific">Thermodesulfobium acidiphilum</name>
    <dbReference type="NCBI Taxonomy" id="1794699"/>
    <lineage>
        <taxon>Bacteria</taxon>
        <taxon>Pseudomonadati</taxon>
        <taxon>Thermodesulfobiota</taxon>
        <taxon>Thermodesulfobiia</taxon>
        <taxon>Thermodesulfobiales</taxon>
        <taxon>Thermodesulfobiaceae</taxon>
        <taxon>Thermodesulfobium</taxon>
    </lineage>
</organism>
<evidence type="ECO:0000256" key="2">
    <source>
        <dbReference type="ARBA" id="ARBA00022517"/>
    </source>
</evidence>
<evidence type="ECO:0000259" key="4">
    <source>
        <dbReference type="Pfam" id="PF02576"/>
    </source>
</evidence>
<dbReference type="KEGG" id="taci:TDSAC_0572"/>
<sequence>MRSKDIKEKLLNIVEKVLLDIGFELYDLEYFKQGKRWILRVFIDNVEKPVSLDDCELVSKKLSVVLDYYDIIPESFYLEVSSPGIERKLKKDSDFVRFKGEEIIVTFQKQNINPIIGILEGIDSDGNYIFVNTEKSKEKINRNDIKEVRIHFRFKGDKQ</sequence>
<evidence type="ECO:0000256" key="3">
    <source>
        <dbReference type="HAMAP-Rule" id="MF_01077"/>
    </source>
</evidence>
<dbReference type="FunFam" id="3.30.300.70:FF:000001">
    <property type="entry name" value="Ribosome maturation factor RimP"/>
    <property type="match status" value="1"/>
</dbReference>
<keyword evidence="1 3" id="KW-0963">Cytoplasm</keyword>
<dbReference type="PANTHER" id="PTHR33867:SF1">
    <property type="entry name" value="RIBOSOME MATURATION FACTOR RIMP"/>
    <property type="match status" value="1"/>
</dbReference>
<dbReference type="GO" id="GO:0000028">
    <property type="term" value="P:ribosomal small subunit assembly"/>
    <property type="evidence" value="ECO:0007669"/>
    <property type="project" value="TreeGrafter"/>
</dbReference>
<evidence type="ECO:0000256" key="1">
    <source>
        <dbReference type="ARBA" id="ARBA00022490"/>
    </source>
</evidence>
<dbReference type="InterPro" id="IPR028989">
    <property type="entry name" value="RimP_N"/>
</dbReference>